<name>A0A972JXZ8_9BACL</name>
<dbReference type="PANTHER" id="PTHR34070:SF1">
    <property type="entry name" value="DNA ALKYLATION REPAIR PROTEIN"/>
    <property type="match status" value="1"/>
</dbReference>
<accession>A0A972JXZ8</accession>
<reference evidence="1" key="1">
    <citation type="submission" date="2019-10" db="EMBL/GenBank/DDBJ databases">
        <title>Description of Paenibacillus glebae sp. nov.</title>
        <authorList>
            <person name="Carlier A."/>
            <person name="Qi S."/>
        </authorList>
    </citation>
    <scope>NUCLEOTIDE SEQUENCE</scope>
    <source>
        <strain evidence="1">LMG 31456</strain>
    </source>
</reference>
<dbReference type="CDD" id="cd07064">
    <property type="entry name" value="AlkD_like_1"/>
    <property type="match status" value="1"/>
</dbReference>
<protein>
    <submittedName>
        <fullName evidence="1">DNA alkylation repair protein</fullName>
    </submittedName>
</protein>
<dbReference type="InterPro" id="IPR016024">
    <property type="entry name" value="ARM-type_fold"/>
</dbReference>
<keyword evidence="2" id="KW-1185">Reference proteome</keyword>
<gene>
    <name evidence="1" type="ORF">GC093_07150</name>
</gene>
<dbReference type="PANTHER" id="PTHR34070">
    <property type="entry name" value="ARMADILLO-TYPE FOLD"/>
    <property type="match status" value="1"/>
</dbReference>
<proteinExistence type="predicted"/>
<dbReference type="AlphaFoldDB" id="A0A972JXZ8"/>
<dbReference type="RefSeq" id="WP_171651204.1">
    <property type="nucleotide sequence ID" value="NZ_WHOD01000027.1"/>
</dbReference>
<dbReference type="Proteomes" id="UP000641588">
    <property type="component" value="Unassembled WGS sequence"/>
</dbReference>
<dbReference type="Pfam" id="PF08713">
    <property type="entry name" value="DNA_alkylation"/>
    <property type="match status" value="1"/>
</dbReference>
<dbReference type="Gene3D" id="1.20.1660.10">
    <property type="entry name" value="Hypothetical protein (EF3068)"/>
    <property type="match status" value="1"/>
</dbReference>
<organism evidence="1 2">
    <name type="scientific">Paenibacillus foliorum</name>
    <dbReference type="NCBI Taxonomy" id="2654974"/>
    <lineage>
        <taxon>Bacteria</taxon>
        <taxon>Bacillati</taxon>
        <taxon>Bacillota</taxon>
        <taxon>Bacilli</taxon>
        <taxon>Bacillales</taxon>
        <taxon>Paenibacillaceae</taxon>
        <taxon>Paenibacillus</taxon>
    </lineage>
</organism>
<evidence type="ECO:0000313" key="1">
    <source>
        <dbReference type="EMBL" id="NOU93009.1"/>
    </source>
</evidence>
<dbReference type="Gene3D" id="1.25.40.290">
    <property type="entry name" value="ARM repeat domains"/>
    <property type="match status" value="1"/>
</dbReference>
<sequence>MSYSYSNRLENWLRAHANSEKASPMEAYMRNLFPFLGIKSPDRVKLVKAFIQEHGIPPQGEELTCTIRELWQLPEREFHYTALQLLEKHLKKLEPAAIDLLEELVVTHSWWDTVDTIAGRLIGSYFTQYPDLIPVYTERWINSDNMWLQRSALLFQLSYKKRTDEALLFDYIRRTAHSKEFFLRKAIGWALRQYAKTNEPAVRQFVSETELSPLSVREALKHSSTVPTT</sequence>
<comment type="caution">
    <text evidence="1">The sequence shown here is derived from an EMBL/GenBank/DDBJ whole genome shotgun (WGS) entry which is preliminary data.</text>
</comment>
<dbReference type="InterPro" id="IPR014825">
    <property type="entry name" value="DNA_alkylation"/>
</dbReference>
<dbReference type="SUPFAM" id="SSF48371">
    <property type="entry name" value="ARM repeat"/>
    <property type="match status" value="1"/>
</dbReference>
<evidence type="ECO:0000313" key="2">
    <source>
        <dbReference type="Proteomes" id="UP000641588"/>
    </source>
</evidence>
<dbReference type="EMBL" id="WHOD01000027">
    <property type="protein sequence ID" value="NOU93009.1"/>
    <property type="molecule type" value="Genomic_DNA"/>
</dbReference>